<keyword evidence="2" id="KW-1185">Reference proteome</keyword>
<sequence length="125" mass="13556">MTTINRQVSQQTLAIASHSVSQSETDCVVPPFPPPESSRVLSLLLLLLLFCSAGCCKSSSSSSDFVCNTDSDTHSVRYDSPGLNGNNLLPSFTPSGVRTVSKNNARFENLCQEVQHLFLRSTVFS</sequence>
<evidence type="ECO:0000313" key="1">
    <source>
        <dbReference type="EMBL" id="CAK9859422.1"/>
    </source>
</evidence>
<proteinExistence type="predicted"/>
<reference evidence="1" key="1">
    <citation type="submission" date="2024-03" db="EMBL/GenBank/DDBJ databases">
        <authorList>
            <consortium name="ELIXIR-Norway"/>
            <consortium name="Elixir Norway"/>
        </authorList>
    </citation>
    <scope>NUCLEOTIDE SEQUENCE</scope>
</reference>
<accession>A0ABP1AA60</accession>
<evidence type="ECO:0000313" key="2">
    <source>
        <dbReference type="Proteomes" id="UP001497522"/>
    </source>
</evidence>
<gene>
    <name evidence="1" type="ORF">CSSPJE1EN2_LOCUS2417</name>
</gene>
<dbReference type="EMBL" id="OZ023711">
    <property type="protein sequence ID" value="CAK9859422.1"/>
    <property type="molecule type" value="Genomic_DNA"/>
</dbReference>
<dbReference type="Proteomes" id="UP001497522">
    <property type="component" value="Chromosome 10"/>
</dbReference>
<organism evidence="1 2">
    <name type="scientific">Sphagnum jensenii</name>
    <dbReference type="NCBI Taxonomy" id="128206"/>
    <lineage>
        <taxon>Eukaryota</taxon>
        <taxon>Viridiplantae</taxon>
        <taxon>Streptophyta</taxon>
        <taxon>Embryophyta</taxon>
        <taxon>Bryophyta</taxon>
        <taxon>Sphagnophytina</taxon>
        <taxon>Sphagnopsida</taxon>
        <taxon>Sphagnales</taxon>
        <taxon>Sphagnaceae</taxon>
        <taxon>Sphagnum</taxon>
    </lineage>
</organism>
<name>A0ABP1AA60_9BRYO</name>
<protein>
    <submittedName>
        <fullName evidence="1">Uncharacterized protein</fullName>
    </submittedName>
</protein>